<dbReference type="Proteomes" id="UP000030428">
    <property type="component" value="Unassembled WGS sequence"/>
</dbReference>
<accession>A0A4E0QWB7</accession>
<evidence type="ECO:0000313" key="1">
    <source>
        <dbReference type="EMBL" id="TGO03600.1"/>
    </source>
</evidence>
<name>A0A4E0QWB7_9GAMM</name>
<comment type="caution">
    <text evidence="1">The sequence shown here is derived from an EMBL/GenBank/DDBJ whole genome shotgun (WGS) entry which is preliminary data.</text>
</comment>
<evidence type="ECO:0000313" key="2">
    <source>
        <dbReference type="Proteomes" id="UP000030428"/>
    </source>
</evidence>
<sequence>MRKRTVGATQAKYALLNEDQAVFALTLSRNTPQVVQLKLDLTRAFRDARHQTKAKVEPQSFFSNTRIQRFIVGWVERNPPLL</sequence>
<organism evidence="1 2">
    <name type="scientific">Candidatus Thiomargarita nelsonii</name>
    <dbReference type="NCBI Taxonomy" id="1003181"/>
    <lineage>
        <taxon>Bacteria</taxon>
        <taxon>Pseudomonadati</taxon>
        <taxon>Pseudomonadota</taxon>
        <taxon>Gammaproteobacteria</taxon>
        <taxon>Thiotrichales</taxon>
        <taxon>Thiotrichaceae</taxon>
        <taxon>Thiomargarita</taxon>
    </lineage>
</organism>
<proteinExistence type="predicted"/>
<reference evidence="1 2" key="1">
    <citation type="journal article" date="2016" name="Front. Microbiol.">
        <title>Single-Cell (Meta-)Genomics of a Dimorphic Candidatus Thiomargarita nelsonii Reveals Genomic Plasticity.</title>
        <authorList>
            <person name="Flood B.E."/>
            <person name="Fliss P."/>
            <person name="Jones D.S."/>
            <person name="Dick G.J."/>
            <person name="Jain S."/>
            <person name="Kaster A.K."/>
            <person name="Winkel M."/>
            <person name="Mussmann M."/>
            <person name="Bailey J."/>
        </authorList>
    </citation>
    <scope>NUCLEOTIDE SEQUENCE [LARGE SCALE GENOMIC DNA]</scope>
    <source>
        <strain evidence="1">Hydrate Ridge</strain>
    </source>
</reference>
<dbReference type="AlphaFoldDB" id="A0A4E0QWB7"/>
<dbReference type="EMBL" id="JSZA02000010">
    <property type="protein sequence ID" value="TGO03600.1"/>
    <property type="molecule type" value="Genomic_DNA"/>
</dbReference>
<gene>
    <name evidence="1" type="ORF">PN36_03860</name>
</gene>
<protein>
    <submittedName>
        <fullName evidence="1">Uncharacterized protein</fullName>
    </submittedName>
</protein>
<keyword evidence="2" id="KW-1185">Reference proteome</keyword>